<feature type="region of interest" description="Disordered" evidence="2">
    <location>
        <begin position="160"/>
        <end position="183"/>
    </location>
</feature>
<evidence type="ECO:0000256" key="2">
    <source>
        <dbReference type="SAM" id="MobiDB-lite"/>
    </source>
</evidence>
<keyword evidence="4" id="KW-1185">Reference proteome</keyword>
<organism evidence="3 4">
    <name type="scientific">Coccomyxa viridis</name>
    <dbReference type="NCBI Taxonomy" id="1274662"/>
    <lineage>
        <taxon>Eukaryota</taxon>
        <taxon>Viridiplantae</taxon>
        <taxon>Chlorophyta</taxon>
        <taxon>core chlorophytes</taxon>
        <taxon>Trebouxiophyceae</taxon>
        <taxon>Trebouxiophyceae incertae sedis</taxon>
        <taxon>Coccomyxaceae</taxon>
        <taxon>Coccomyxa</taxon>
    </lineage>
</organism>
<evidence type="ECO:0008006" key="5">
    <source>
        <dbReference type="Google" id="ProtNLM"/>
    </source>
</evidence>
<dbReference type="SUPFAM" id="SSF57959">
    <property type="entry name" value="Leucine zipper domain"/>
    <property type="match status" value="1"/>
</dbReference>
<feature type="coiled-coil region" evidence="1">
    <location>
        <begin position="99"/>
        <end position="155"/>
    </location>
</feature>
<proteinExistence type="predicted"/>
<reference evidence="3 4" key="1">
    <citation type="submission" date="2023-10" db="EMBL/GenBank/DDBJ databases">
        <authorList>
            <person name="Maclean D."/>
            <person name="Macfadyen A."/>
        </authorList>
    </citation>
    <scope>NUCLEOTIDE SEQUENCE [LARGE SCALE GENOMIC DNA]</scope>
</reference>
<evidence type="ECO:0000313" key="4">
    <source>
        <dbReference type="Proteomes" id="UP001314263"/>
    </source>
</evidence>
<feature type="compositionally biased region" description="Polar residues" evidence="2">
    <location>
        <begin position="1"/>
        <end position="16"/>
    </location>
</feature>
<dbReference type="Proteomes" id="UP001314263">
    <property type="component" value="Unassembled WGS sequence"/>
</dbReference>
<evidence type="ECO:0000256" key="1">
    <source>
        <dbReference type="SAM" id="Coils"/>
    </source>
</evidence>
<evidence type="ECO:0000313" key="3">
    <source>
        <dbReference type="EMBL" id="CAK0782705.1"/>
    </source>
</evidence>
<dbReference type="InterPro" id="IPR046347">
    <property type="entry name" value="bZIP_sf"/>
</dbReference>
<protein>
    <recommendedName>
        <fullName evidence="5">BZIP domain-containing protein</fullName>
    </recommendedName>
</protein>
<gene>
    <name evidence="3" type="ORF">CVIRNUC_005900</name>
</gene>
<dbReference type="EMBL" id="CAUYUE010000007">
    <property type="protein sequence ID" value="CAK0782705.1"/>
    <property type="molecule type" value="Genomic_DNA"/>
</dbReference>
<dbReference type="AlphaFoldDB" id="A0AAV1I9J2"/>
<dbReference type="CDD" id="cd14686">
    <property type="entry name" value="bZIP"/>
    <property type="match status" value="1"/>
</dbReference>
<feature type="region of interest" description="Disordered" evidence="2">
    <location>
        <begin position="1"/>
        <end position="20"/>
    </location>
</feature>
<sequence>MSSSASGVQSNSTSGKLGNIFDDPDLVSSIMRMPSFPAQSRDAECGGPMALENLPPDPFVGRIQEPMIGIPGRALHKPESGDQSFMLEEETDLGVLRKRQALQEKSKKAQRRYRERKKAETEQLKLQIEELTGRMSDLMAERDKLQNRNSLLEKVVQVRSASDRAVQPQGSQPHGGGSMQISAQPQPEHVTATAMFLGLVYPGRGLEHTVRKEHMDNMTAADYLKVWKDYVSKLTHLLLALDGNDSSQARQQIHQLVEAQRWAVQAWCRMDMSKLINIVQDLNKDRQANVTPSSPVEARCLLDRLKLSREQKDHILSVRMRFLETMRHVMMQRRAAQEALELPLPAQYENEASLMHFAEVTLASEKSLLALCQQQKEAYRLIHYAVREVLTPVQDARLLVEAYPAGPDPVQLSTLVAQELNDSSADRAILGLPAAGLGGLPPPGLSALSALPYVPVPFEHSQPFSKADLLQDNTVTTGFL</sequence>
<keyword evidence="1" id="KW-0175">Coiled coil</keyword>
<accession>A0AAV1I9J2</accession>
<name>A0AAV1I9J2_9CHLO</name>
<dbReference type="GO" id="GO:0003700">
    <property type="term" value="F:DNA-binding transcription factor activity"/>
    <property type="evidence" value="ECO:0007669"/>
    <property type="project" value="InterPro"/>
</dbReference>
<comment type="caution">
    <text evidence="3">The sequence shown here is derived from an EMBL/GenBank/DDBJ whole genome shotgun (WGS) entry which is preliminary data.</text>
</comment>